<evidence type="ECO:0000256" key="5">
    <source>
        <dbReference type="ARBA" id="ARBA00022792"/>
    </source>
</evidence>
<organism evidence="13">
    <name type="scientific">Crotalus horridus</name>
    <name type="common">Timber rattlesnake</name>
    <dbReference type="NCBI Taxonomy" id="35024"/>
    <lineage>
        <taxon>Eukaryota</taxon>
        <taxon>Metazoa</taxon>
        <taxon>Chordata</taxon>
        <taxon>Craniata</taxon>
        <taxon>Vertebrata</taxon>
        <taxon>Euteleostomi</taxon>
        <taxon>Lepidosauria</taxon>
        <taxon>Squamata</taxon>
        <taxon>Bifurcata</taxon>
        <taxon>Unidentata</taxon>
        <taxon>Episquamata</taxon>
        <taxon>Toxicofera</taxon>
        <taxon>Serpentes</taxon>
        <taxon>Colubroidea</taxon>
        <taxon>Viperidae</taxon>
        <taxon>Crotalinae</taxon>
        <taxon>Crotalus</taxon>
    </lineage>
</organism>
<accession>A0A0K8S1G1</accession>
<dbReference type="InterPro" id="IPR001349">
    <property type="entry name" value="Cyt_c_oxidase_su6a"/>
</dbReference>
<dbReference type="PANTHER" id="PTHR11504">
    <property type="entry name" value="CYTOCHROME C OXIDASE POLYPEPTIDE VIA"/>
    <property type="match status" value="1"/>
</dbReference>
<dbReference type="GO" id="GO:0005743">
    <property type="term" value="C:mitochondrial inner membrane"/>
    <property type="evidence" value="ECO:0007669"/>
    <property type="project" value="UniProtKB-SubCell"/>
</dbReference>
<dbReference type="PROSITE" id="PS01329">
    <property type="entry name" value="COX6A"/>
    <property type="match status" value="1"/>
</dbReference>
<reference evidence="13" key="1">
    <citation type="journal article" date="2015" name="Toxicon">
        <title>The transcriptomic and proteomic basis for the evolution of a novel venom phenotype within the Timber Rattlesnake (Crotalus horridus).</title>
        <authorList>
            <person name="Rokyta D.R."/>
            <person name="Wray K.P."/>
            <person name="McGivern J.J."/>
            <person name="Margres M.J."/>
        </authorList>
    </citation>
    <scope>NUCLEOTIDE SEQUENCE</scope>
    <source>
        <strain evidence="13">Type B</strain>
        <tissue evidence="13">Venom gland</tissue>
    </source>
</reference>
<dbReference type="FunFam" id="4.10.95.10:FF:000001">
    <property type="entry name" value="Cytochrome c oxidase subunit 6A, mitochondrial"/>
    <property type="match status" value="1"/>
</dbReference>
<dbReference type="EMBL" id="GBKD01000570">
    <property type="protein sequence ID" value="JAG47048.1"/>
    <property type="molecule type" value="Transcribed_RNA"/>
</dbReference>
<dbReference type="Pfam" id="PF02046">
    <property type="entry name" value="COX6A"/>
    <property type="match status" value="1"/>
</dbReference>
<dbReference type="GO" id="GO:0006123">
    <property type="term" value="P:mitochondrial electron transport, cytochrome c to oxygen"/>
    <property type="evidence" value="ECO:0007669"/>
    <property type="project" value="TreeGrafter"/>
</dbReference>
<comment type="similarity">
    <text evidence="3 11">Belongs to the cytochrome c oxidase subunit 6A family.</text>
</comment>
<keyword evidence="5 12" id="KW-0999">Mitochondrion inner membrane</keyword>
<keyword evidence="10 12" id="KW-0472">Membrane</keyword>
<evidence type="ECO:0000256" key="6">
    <source>
        <dbReference type="ARBA" id="ARBA00022946"/>
    </source>
</evidence>
<dbReference type="SUPFAM" id="SSF81411">
    <property type="entry name" value="Mitochondrial cytochrome c oxidase subunit VIa"/>
    <property type="match status" value="1"/>
</dbReference>
<evidence type="ECO:0000256" key="10">
    <source>
        <dbReference type="ARBA" id="ARBA00023136"/>
    </source>
</evidence>
<dbReference type="InterPro" id="IPR036418">
    <property type="entry name" value="Cyt_c_oxidase_su6a_sf"/>
</dbReference>
<dbReference type="Gene3D" id="4.10.95.10">
    <property type="entry name" value="Cytochrome c oxidase, subunit VIa"/>
    <property type="match status" value="1"/>
</dbReference>
<dbReference type="GO" id="GO:0016491">
    <property type="term" value="F:oxidoreductase activity"/>
    <property type="evidence" value="ECO:0007669"/>
    <property type="project" value="UniProtKB-KW"/>
</dbReference>
<evidence type="ECO:0000256" key="3">
    <source>
        <dbReference type="ARBA" id="ARBA00005553"/>
    </source>
</evidence>
<evidence type="ECO:0000313" key="13">
    <source>
        <dbReference type="EMBL" id="JAG47048.1"/>
    </source>
</evidence>
<dbReference type="GO" id="GO:0030234">
    <property type="term" value="F:enzyme regulator activity"/>
    <property type="evidence" value="ECO:0007669"/>
    <property type="project" value="TreeGrafter"/>
</dbReference>
<evidence type="ECO:0000256" key="12">
    <source>
        <dbReference type="RuleBase" id="RU004397"/>
    </source>
</evidence>
<dbReference type="InterPro" id="IPR018507">
    <property type="entry name" value="Cyt_c_oxidase_su6a_CS"/>
</dbReference>
<proteinExistence type="inferred from homology"/>
<dbReference type="AlphaFoldDB" id="A0A0K8S1G1"/>
<keyword evidence="8" id="KW-0560">Oxidoreductase</keyword>
<evidence type="ECO:0000256" key="7">
    <source>
        <dbReference type="ARBA" id="ARBA00022989"/>
    </source>
</evidence>
<dbReference type="UniPathway" id="UPA00705"/>
<evidence type="ECO:0000256" key="11">
    <source>
        <dbReference type="RuleBase" id="RU004396"/>
    </source>
</evidence>
<evidence type="ECO:0000256" key="2">
    <source>
        <dbReference type="ARBA" id="ARBA00004673"/>
    </source>
</evidence>
<keyword evidence="7" id="KW-1133">Transmembrane helix</keyword>
<comment type="pathway">
    <text evidence="2">Energy metabolism; oxidative phosphorylation.</text>
</comment>
<sequence length="108" mass="12198">MAALGSLSRRLGAGRGWKRALSTAAAEAPEKQHGADRIWKILSFVVALPAVALCQLNCYLKKEKHHERPEFIPYKHLYIRTKPFPWGDGNHTLFHNPHVNALPTGYEE</sequence>
<evidence type="ECO:0000256" key="1">
    <source>
        <dbReference type="ARBA" id="ARBA00004434"/>
    </source>
</evidence>
<dbReference type="CDD" id="cd00925">
    <property type="entry name" value="Cyt_c_Oxidase_VIa"/>
    <property type="match status" value="1"/>
</dbReference>
<evidence type="ECO:0000256" key="8">
    <source>
        <dbReference type="ARBA" id="ARBA00023002"/>
    </source>
</evidence>
<name>A0A0K8S1G1_CROHD</name>
<keyword evidence="4" id="KW-0812">Transmembrane</keyword>
<comment type="subcellular location">
    <subcellularLocation>
        <location evidence="1">Mitochondrion inner membrane</location>
        <topology evidence="1">Single-pass membrane protein</topology>
    </subcellularLocation>
</comment>
<evidence type="ECO:0000256" key="9">
    <source>
        <dbReference type="ARBA" id="ARBA00023128"/>
    </source>
</evidence>
<keyword evidence="6" id="KW-0809">Transit peptide</keyword>
<evidence type="ECO:0000256" key="4">
    <source>
        <dbReference type="ARBA" id="ARBA00022692"/>
    </source>
</evidence>
<dbReference type="PANTHER" id="PTHR11504:SF0">
    <property type="entry name" value="CYTOCHROME C OXIDASE SUBUNIT"/>
    <property type="match status" value="1"/>
</dbReference>
<protein>
    <recommendedName>
        <fullName evidence="12">Cytochrome c oxidase subunit</fullName>
    </recommendedName>
    <alternativeName>
        <fullName evidence="12">Cytochrome c oxidase polypeptide VIa</fullName>
    </alternativeName>
</protein>
<keyword evidence="9 12" id="KW-0496">Mitochondrion</keyword>